<dbReference type="WBParaSite" id="nRc.2.0.1.t24624-RA">
    <property type="protein sequence ID" value="nRc.2.0.1.t24624-RA"/>
    <property type="gene ID" value="nRc.2.0.1.g24624"/>
</dbReference>
<feature type="region of interest" description="Disordered" evidence="2">
    <location>
        <begin position="263"/>
        <end position="311"/>
    </location>
</feature>
<dbReference type="GO" id="GO:0005634">
    <property type="term" value="C:nucleus"/>
    <property type="evidence" value="ECO:0007669"/>
    <property type="project" value="TreeGrafter"/>
</dbReference>
<dbReference type="PANTHER" id="PTHR22978">
    <property type="entry name" value="B-CELL TRANSLOCATION GENE"/>
    <property type="match status" value="1"/>
</dbReference>
<evidence type="ECO:0000313" key="4">
    <source>
        <dbReference type="Proteomes" id="UP000887565"/>
    </source>
</evidence>
<dbReference type="AlphaFoldDB" id="A0A915JDN4"/>
<keyword evidence="4" id="KW-1185">Reference proteome</keyword>
<dbReference type="SUPFAM" id="SSF160696">
    <property type="entry name" value="BTG domain-like"/>
    <property type="match status" value="1"/>
</dbReference>
<dbReference type="Gene3D" id="3.90.640.90">
    <property type="entry name" value="Anti-proliferative protein, N-terminal domain"/>
    <property type="match status" value="1"/>
</dbReference>
<dbReference type="PANTHER" id="PTHR22978:SF22">
    <property type="entry name" value="BTG FAMILY PROTEIN"/>
    <property type="match status" value="1"/>
</dbReference>
<name>A0A915JDN4_ROMCU</name>
<dbReference type="SMART" id="SM00099">
    <property type="entry name" value="btg1"/>
    <property type="match status" value="1"/>
</dbReference>
<feature type="compositionally biased region" description="Polar residues" evidence="2">
    <location>
        <begin position="72"/>
        <end position="87"/>
    </location>
</feature>
<evidence type="ECO:0000259" key="3">
    <source>
        <dbReference type="SMART" id="SM00099"/>
    </source>
</evidence>
<dbReference type="GO" id="GO:0005737">
    <property type="term" value="C:cytoplasm"/>
    <property type="evidence" value="ECO:0007669"/>
    <property type="project" value="TreeGrafter"/>
</dbReference>
<feature type="compositionally biased region" description="Polar residues" evidence="2">
    <location>
        <begin position="286"/>
        <end position="302"/>
    </location>
</feature>
<feature type="domain" description="Anti-proliferative protein" evidence="3">
    <location>
        <begin position="130"/>
        <end position="236"/>
    </location>
</feature>
<dbReference type="InterPro" id="IPR036054">
    <property type="entry name" value="BTG-like_sf"/>
</dbReference>
<sequence length="325" mass="35789">MKSSQSKTVKLPADASTENVTILKSRWSLSPSFASNNKQKWLPTATLPMTIASTPKNSTRHHQQNGRRRAENSMSDNSLPSSYSSEDSASTNNQALASLSSSLTSQLDENSFNSFTQNSNEADDDFSISMRNEVTAAVDYLTYLLTKANFDVELTELFRQSLTDLLFDHYSGHWYPDEPLRGSGYRCLRVNGVMHPILANAADLCSLEVAKFRRAFPAEFTIWIDPGNVNVRIGEDGSIGAFSKTDLNASRSTSPCLFSATTTPSTTANYGNSSSSSTPAGRKSVPVTTSQRRTSMNRTRLFQQQTTQQASFLKDVPSPKVNLEF</sequence>
<evidence type="ECO:0000256" key="2">
    <source>
        <dbReference type="SAM" id="MobiDB-lite"/>
    </source>
</evidence>
<comment type="similarity">
    <text evidence="1">Belongs to the BTG family.</text>
</comment>
<evidence type="ECO:0000313" key="5">
    <source>
        <dbReference type="WBParaSite" id="nRc.2.0.1.t24624-RA"/>
    </source>
</evidence>
<dbReference type="Proteomes" id="UP000887565">
    <property type="component" value="Unplaced"/>
</dbReference>
<dbReference type="PRINTS" id="PR00310">
    <property type="entry name" value="ANTIPRLFBTG1"/>
</dbReference>
<accession>A0A915JDN4</accession>
<feature type="compositionally biased region" description="Polar residues" evidence="2">
    <location>
        <begin position="263"/>
        <end position="279"/>
    </location>
</feature>
<dbReference type="InterPro" id="IPR002087">
    <property type="entry name" value="Anti_prolifrtn"/>
</dbReference>
<protein>
    <submittedName>
        <fullName evidence="5">Anti-proliferative protein domain-containing protein</fullName>
    </submittedName>
</protein>
<organism evidence="4 5">
    <name type="scientific">Romanomermis culicivorax</name>
    <name type="common">Nematode worm</name>
    <dbReference type="NCBI Taxonomy" id="13658"/>
    <lineage>
        <taxon>Eukaryota</taxon>
        <taxon>Metazoa</taxon>
        <taxon>Ecdysozoa</taxon>
        <taxon>Nematoda</taxon>
        <taxon>Enoplea</taxon>
        <taxon>Dorylaimia</taxon>
        <taxon>Mermithida</taxon>
        <taxon>Mermithoidea</taxon>
        <taxon>Mermithidae</taxon>
        <taxon>Romanomermis</taxon>
    </lineage>
</organism>
<reference evidence="5" key="1">
    <citation type="submission" date="2022-11" db="UniProtKB">
        <authorList>
            <consortium name="WormBaseParasite"/>
        </authorList>
    </citation>
    <scope>IDENTIFICATION</scope>
</reference>
<dbReference type="Pfam" id="PF07742">
    <property type="entry name" value="BTG"/>
    <property type="match status" value="1"/>
</dbReference>
<feature type="region of interest" description="Disordered" evidence="2">
    <location>
        <begin position="50"/>
        <end position="91"/>
    </location>
</feature>
<dbReference type="InterPro" id="IPR033332">
    <property type="entry name" value="BTG"/>
</dbReference>
<evidence type="ECO:0000256" key="1">
    <source>
        <dbReference type="ARBA" id="ARBA00007989"/>
    </source>
</evidence>
<proteinExistence type="inferred from homology"/>
<feature type="compositionally biased region" description="Basic residues" evidence="2">
    <location>
        <begin position="58"/>
        <end position="67"/>
    </location>
</feature>